<proteinExistence type="predicted"/>
<name>A0A1H2TK33_9RHOB</name>
<reference evidence="1 2" key="1">
    <citation type="submission" date="2016-10" db="EMBL/GenBank/DDBJ databases">
        <authorList>
            <person name="de Groot N.N."/>
        </authorList>
    </citation>
    <scope>NUCLEOTIDE SEQUENCE [LARGE SCALE GENOMIC DNA]</scope>
    <source>
        <strain evidence="1 2">CGMCC 1.8894</strain>
    </source>
</reference>
<evidence type="ECO:0000313" key="1">
    <source>
        <dbReference type="EMBL" id="SDW43644.1"/>
    </source>
</evidence>
<sequence>MSLPQHPETLWLKRVEGECRRNVVWHVAALRITCMRSTHVAPFSDCRTILDGRLPGVEVTMTPAS</sequence>
<dbReference type="STRING" id="564137.SAMN04488238_10267"/>
<keyword evidence="2" id="KW-1185">Reference proteome</keyword>
<protein>
    <submittedName>
        <fullName evidence="1">Uncharacterized protein</fullName>
    </submittedName>
</protein>
<organism evidence="1 2">
    <name type="scientific">Roseicitreum antarcticum</name>
    <dbReference type="NCBI Taxonomy" id="564137"/>
    <lineage>
        <taxon>Bacteria</taxon>
        <taxon>Pseudomonadati</taxon>
        <taxon>Pseudomonadota</taxon>
        <taxon>Alphaproteobacteria</taxon>
        <taxon>Rhodobacterales</taxon>
        <taxon>Paracoccaceae</taxon>
        <taxon>Roseicitreum</taxon>
    </lineage>
</organism>
<dbReference type="Proteomes" id="UP000198539">
    <property type="component" value="Unassembled WGS sequence"/>
</dbReference>
<dbReference type="EMBL" id="FNOM01000002">
    <property type="protein sequence ID" value="SDW43644.1"/>
    <property type="molecule type" value="Genomic_DNA"/>
</dbReference>
<dbReference type="AlphaFoldDB" id="A0A1H2TK33"/>
<evidence type="ECO:0000313" key="2">
    <source>
        <dbReference type="Proteomes" id="UP000198539"/>
    </source>
</evidence>
<accession>A0A1H2TK33</accession>
<gene>
    <name evidence="1" type="ORF">SAMN04488238_10267</name>
</gene>